<dbReference type="RefSeq" id="WP_073232243.1">
    <property type="nucleotide sequence ID" value="NZ_FQUQ01000003.1"/>
</dbReference>
<dbReference type="AlphaFoldDB" id="A0A1M5DZN9"/>
<sequence length="126" mass="14735">MENQLVILARLIGNLNDGILGRDPCLKGTFLQKEFKRIKSELDKLPYENLVDTIAVYEFHSAESCRLADIVIRLKVALKMKKDLTDDEFYRLMKCDTLLKEFNTLINFYKELIQRKKELHQDNGAL</sequence>
<gene>
    <name evidence="1" type="ORF">SAMN04488522_103447</name>
</gene>
<protein>
    <submittedName>
        <fullName evidence="1">Uncharacterized protein</fullName>
    </submittedName>
</protein>
<reference evidence="2" key="1">
    <citation type="submission" date="2016-11" db="EMBL/GenBank/DDBJ databases">
        <authorList>
            <person name="Varghese N."/>
            <person name="Submissions S."/>
        </authorList>
    </citation>
    <scope>NUCLEOTIDE SEQUENCE [LARGE SCALE GENOMIC DNA]</scope>
    <source>
        <strain evidence="2">DSM 16990</strain>
    </source>
</reference>
<organism evidence="1 2">
    <name type="scientific">Pedobacter caeni</name>
    <dbReference type="NCBI Taxonomy" id="288992"/>
    <lineage>
        <taxon>Bacteria</taxon>
        <taxon>Pseudomonadati</taxon>
        <taxon>Bacteroidota</taxon>
        <taxon>Sphingobacteriia</taxon>
        <taxon>Sphingobacteriales</taxon>
        <taxon>Sphingobacteriaceae</taxon>
        <taxon>Pedobacter</taxon>
    </lineage>
</organism>
<dbReference type="Proteomes" id="UP000184287">
    <property type="component" value="Unassembled WGS sequence"/>
</dbReference>
<evidence type="ECO:0000313" key="1">
    <source>
        <dbReference type="EMBL" id="SHF72425.1"/>
    </source>
</evidence>
<evidence type="ECO:0000313" key="2">
    <source>
        <dbReference type="Proteomes" id="UP000184287"/>
    </source>
</evidence>
<keyword evidence="2" id="KW-1185">Reference proteome</keyword>
<dbReference type="OrthoDB" id="764027at2"/>
<accession>A0A1M5DZN9</accession>
<dbReference type="STRING" id="288992.SAMN04488522_103447"/>
<name>A0A1M5DZN9_9SPHI</name>
<proteinExistence type="predicted"/>
<dbReference type="EMBL" id="FQUQ01000003">
    <property type="protein sequence ID" value="SHF72425.1"/>
    <property type="molecule type" value="Genomic_DNA"/>
</dbReference>